<reference evidence="1" key="2">
    <citation type="submission" date="2024-10" db="UniProtKB">
        <authorList>
            <consortium name="EnsemblProtists"/>
        </authorList>
    </citation>
    <scope>IDENTIFICATION</scope>
</reference>
<dbReference type="PaxDb" id="2903-EOD05548"/>
<evidence type="ECO:0008006" key="3">
    <source>
        <dbReference type="Google" id="ProtNLM"/>
    </source>
</evidence>
<dbReference type="EnsemblProtists" id="EOD05548">
    <property type="protein sequence ID" value="EOD05548"/>
    <property type="gene ID" value="EMIHUDRAFT_250234"/>
</dbReference>
<dbReference type="PANTHER" id="PTHR11645:SF13">
    <property type="entry name" value="PYRROLINE-5-CARBOXYLATE REDUCTASE CATALYTIC N-TERMINAL DOMAIN-CONTAINING PROTEIN"/>
    <property type="match status" value="1"/>
</dbReference>
<dbReference type="GeneID" id="17251697"/>
<dbReference type="PANTHER" id="PTHR11645">
    <property type="entry name" value="PYRROLINE-5-CARBOXYLATE REDUCTASE"/>
    <property type="match status" value="1"/>
</dbReference>
<dbReference type="AlphaFoldDB" id="A0A0D3I2R3"/>
<sequence length="276" mass="29294">MEYSFGFVGVGTMNAAIVRGIATLPAPPKSLDNQAVVDASDVVFVGVLPRLGEEVLRALRFSERHTVRACCAPVPPASVVRAIPLPPVAKQRGACVMTPRHAPVAALFSKLGTVVEVDSEEEMRKMIGITCLMGQLYAQQLAAQSWLQEQGVDAGAAARWVGAVYHTVSYDSATPGPDTFASLVEEQTPGGLNEQVLREMREAGASLALRDSLDDPLGHAAQGRLHGEGRTGRLVVVSEATPQRQTWPAPGFSLSAVPPTPHDTCDEVSVILIGLR</sequence>
<dbReference type="RefSeq" id="XP_005757977.1">
    <property type="nucleotide sequence ID" value="XM_005757920.1"/>
</dbReference>
<dbReference type="STRING" id="2903.R1B7G3"/>
<dbReference type="eggNOG" id="ENOG502QVZJ">
    <property type="taxonomic scope" value="Eukaryota"/>
</dbReference>
<accession>A0A0D3I2R3</accession>
<evidence type="ECO:0000313" key="2">
    <source>
        <dbReference type="Proteomes" id="UP000013827"/>
    </source>
</evidence>
<dbReference type="GO" id="GO:0055129">
    <property type="term" value="P:L-proline biosynthetic process"/>
    <property type="evidence" value="ECO:0007669"/>
    <property type="project" value="TreeGrafter"/>
</dbReference>
<organism evidence="1 2">
    <name type="scientific">Emiliania huxleyi (strain CCMP1516)</name>
    <dbReference type="NCBI Taxonomy" id="280463"/>
    <lineage>
        <taxon>Eukaryota</taxon>
        <taxon>Haptista</taxon>
        <taxon>Haptophyta</taxon>
        <taxon>Prymnesiophyceae</taxon>
        <taxon>Isochrysidales</taxon>
        <taxon>Noelaerhabdaceae</taxon>
        <taxon>Emiliania</taxon>
    </lineage>
</organism>
<dbReference type="HOGENOM" id="CLU_066353_0_0_1"/>
<proteinExistence type="predicted"/>
<reference evidence="2" key="1">
    <citation type="journal article" date="2013" name="Nature">
        <title>Pan genome of the phytoplankton Emiliania underpins its global distribution.</title>
        <authorList>
            <person name="Read B.A."/>
            <person name="Kegel J."/>
            <person name="Klute M.J."/>
            <person name="Kuo A."/>
            <person name="Lefebvre S.C."/>
            <person name="Maumus F."/>
            <person name="Mayer C."/>
            <person name="Miller J."/>
            <person name="Monier A."/>
            <person name="Salamov A."/>
            <person name="Young J."/>
            <person name="Aguilar M."/>
            <person name="Claverie J.M."/>
            <person name="Frickenhaus S."/>
            <person name="Gonzalez K."/>
            <person name="Herman E.K."/>
            <person name="Lin Y.C."/>
            <person name="Napier J."/>
            <person name="Ogata H."/>
            <person name="Sarno A.F."/>
            <person name="Shmutz J."/>
            <person name="Schroeder D."/>
            <person name="de Vargas C."/>
            <person name="Verret F."/>
            <person name="von Dassow P."/>
            <person name="Valentin K."/>
            <person name="Van de Peer Y."/>
            <person name="Wheeler G."/>
            <person name="Dacks J.B."/>
            <person name="Delwiche C.F."/>
            <person name="Dyhrman S.T."/>
            <person name="Glockner G."/>
            <person name="John U."/>
            <person name="Richards T."/>
            <person name="Worden A.Z."/>
            <person name="Zhang X."/>
            <person name="Grigoriev I.V."/>
            <person name="Allen A.E."/>
            <person name="Bidle K."/>
            <person name="Borodovsky M."/>
            <person name="Bowler C."/>
            <person name="Brownlee C."/>
            <person name="Cock J.M."/>
            <person name="Elias M."/>
            <person name="Gladyshev V.N."/>
            <person name="Groth M."/>
            <person name="Guda C."/>
            <person name="Hadaegh A."/>
            <person name="Iglesias-Rodriguez M.D."/>
            <person name="Jenkins J."/>
            <person name="Jones B.M."/>
            <person name="Lawson T."/>
            <person name="Leese F."/>
            <person name="Lindquist E."/>
            <person name="Lobanov A."/>
            <person name="Lomsadze A."/>
            <person name="Malik S.B."/>
            <person name="Marsh M.E."/>
            <person name="Mackinder L."/>
            <person name="Mock T."/>
            <person name="Mueller-Roeber B."/>
            <person name="Pagarete A."/>
            <person name="Parker M."/>
            <person name="Probert I."/>
            <person name="Quesneville H."/>
            <person name="Raines C."/>
            <person name="Rensing S.A."/>
            <person name="Riano-Pachon D.M."/>
            <person name="Richier S."/>
            <person name="Rokitta S."/>
            <person name="Shiraiwa Y."/>
            <person name="Soanes D.M."/>
            <person name="van der Giezen M."/>
            <person name="Wahlund T.M."/>
            <person name="Williams B."/>
            <person name="Wilson W."/>
            <person name="Wolfe G."/>
            <person name="Wurch L.L."/>
        </authorList>
    </citation>
    <scope>NUCLEOTIDE SEQUENCE</scope>
</reference>
<dbReference type="GO" id="GO:0004735">
    <property type="term" value="F:pyrroline-5-carboxylate reductase activity"/>
    <property type="evidence" value="ECO:0007669"/>
    <property type="project" value="TreeGrafter"/>
</dbReference>
<protein>
    <recommendedName>
        <fullName evidence="3">Pyrroline-5-carboxylate reductase catalytic N-terminal domain-containing protein</fullName>
    </recommendedName>
</protein>
<keyword evidence="2" id="KW-1185">Reference proteome</keyword>
<evidence type="ECO:0000313" key="1">
    <source>
        <dbReference type="EnsemblProtists" id="EOD05548"/>
    </source>
</evidence>
<dbReference type="Proteomes" id="UP000013827">
    <property type="component" value="Unassembled WGS sequence"/>
</dbReference>
<dbReference type="Gene3D" id="3.40.50.720">
    <property type="entry name" value="NAD(P)-binding Rossmann-like Domain"/>
    <property type="match status" value="1"/>
</dbReference>
<name>A0A0D3I2R3_EMIH1</name>
<dbReference type="KEGG" id="ehx:EMIHUDRAFT_250234"/>